<reference evidence="1 2" key="1">
    <citation type="submission" date="2016-03" db="EMBL/GenBank/DDBJ databases">
        <title>Trachymyrmex septentrionalis WGS genome.</title>
        <authorList>
            <person name="Nygaard S."/>
            <person name="Hu H."/>
            <person name="Boomsma J."/>
            <person name="Zhang G."/>
        </authorList>
    </citation>
    <scope>NUCLEOTIDE SEQUENCE [LARGE SCALE GENOMIC DNA]</scope>
    <source>
        <strain evidence="1">Tsep2-gDNA-1</strain>
        <tissue evidence="1">Whole body</tissue>
    </source>
</reference>
<feature type="non-terminal residue" evidence="1">
    <location>
        <position position="1"/>
    </location>
</feature>
<sequence>RFIRKRPVDRITVRSPILADGLKIEETSYKSNSNPRKSFIIRSSCVTCSNDSEWNKHAAPPAFSYFQGNSSSNCFVYIRTHIYHAHSVSPPFSRKTGGTVGRAAVRVTRAGTKLAISSESYASQLRIANV</sequence>
<evidence type="ECO:0000313" key="1">
    <source>
        <dbReference type="EMBL" id="KYN44290.1"/>
    </source>
</evidence>
<name>A0A195FUH5_9HYME</name>
<proteinExistence type="predicted"/>
<dbReference type="EMBL" id="KQ981241">
    <property type="protein sequence ID" value="KYN44290.1"/>
    <property type="molecule type" value="Genomic_DNA"/>
</dbReference>
<gene>
    <name evidence="1" type="ORF">ALC56_01261</name>
</gene>
<protein>
    <submittedName>
        <fullName evidence="1">Uncharacterized protein</fullName>
    </submittedName>
</protein>
<keyword evidence="2" id="KW-1185">Reference proteome</keyword>
<dbReference type="Proteomes" id="UP000078541">
    <property type="component" value="Unassembled WGS sequence"/>
</dbReference>
<accession>A0A195FUH5</accession>
<dbReference type="AlphaFoldDB" id="A0A195FUH5"/>
<evidence type="ECO:0000313" key="2">
    <source>
        <dbReference type="Proteomes" id="UP000078541"/>
    </source>
</evidence>
<organism evidence="1 2">
    <name type="scientific">Trachymyrmex septentrionalis</name>
    <dbReference type="NCBI Taxonomy" id="34720"/>
    <lineage>
        <taxon>Eukaryota</taxon>
        <taxon>Metazoa</taxon>
        <taxon>Ecdysozoa</taxon>
        <taxon>Arthropoda</taxon>
        <taxon>Hexapoda</taxon>
        <taxon>Insecta</taxon>
        <taxon>Pterygota</taxon>
        <taxon>Neoptera</taxon>
        <taxon>Endopterygota</taxon>
        <taxon>Hymenoptera</taxon>
        <taxon>Apocrita</taxon>
        <taxon>Aculeata</taxon>
        <taxon>Formicoidea</taxon>
        <taxon>Formicidae</taxon>
        <taxon>Myrmicinae</taxon>
        <taxon>Trachymyrmex</taxon>
    </lineage>
</organism>